<evidence type="ECO:0000313" key="5">
    <source>
        <dbReference type="EMBL" id="PZQ21458.1"/>
    </source>
</evidence>
<protein>
    <submittedName>
        <fullName evidence="5">Acyl-CoA thioesterase II</fullName>
    </submittedName>
</protein>
<dbReference type="SUPFAM" id="SSF54637">
    <property type="entry name" value="Thioesterase/thiol ester dehydrase-isomerase"/>
    <property type="match status" value="2"/>
</dbReference>
<reference evidence="5 6" key="1">
    <citation type="submission" date="2017-08" db="EMBL/GenBank/DDBJ databases">
        <title>Infants hospitalized years apart are colonized by the same room-sourced microbial strains.</title>
        <authorList>
            <person name="Brooks B."/>
            <person name="Olm M.R."/>
            <person name="Firek B.A."/>
            <person name="Baker R."/>
            <person name="Thomas B.C."/>
            <person name="Morowitz M.J."/>
            <person name="Banfield J.F."/>
        </authorList>
    </citation>
    <scope>NUCLEOTIDE SEQUENCE [LARGE SCALE GENOMIC DNA]</scope>
    <source>
        <strain evidence="5">S2_005_003_R2_47</strain>
    </source>
</reference>
<dbReference type="EMBL" id="QFPJ01000029">
    <property type="protein sequence ID" value="PZQ21458.1"/>
    <property type="molecule type" value="Genomic_DNA"/>
</dbReference>
<evidence type="ECO:0000313" key="6">
    <source>
        <dbReference type="Proteomes" id="UP000248597"/>
    </source>
</evidence>
<dbReference type="InterPro" id="IPR042171">
    <property type="entry name" value="Acyl-CoA_hotdog"/>
</dbReference>
<dbReference type="Gene3D" id="2.40.160.210">
    <property type="entry name" value="Acyl-CoA thioesterase, double hotdog domain"/>
    <property type="match status" value="1"/>
</dbReference>
<feature type="domain" description="Acyl-CoA thioesterase 2 C-terminal" evidence="3">
    <location>
        <begin position="199"/>
        <end position="306"/>
    </location>
</feature>
<proteinExistence type="inferred from homology"/>
<dbReference type="GO" id="GO:0009062">
    <property type="term" value="P:fatty acid catabolic process"/>
    <property type="evidence" value="ECO:0007669"/>
    <property type="project" value="TreeGrafter"/>
</dbReference>
<name>A0A2W5L1S0_SPHMC</name>
<comment type="caution">
    <text evidence="5">The sequence shown here is derived from an EMBL/GenBank/DDBJ whole genome shotgun (WGS) entry which is preliminary data.</text>
</comment>
<dbReference type="GO" id="GO:0006637">
    <property type="term" value="P:acyl-CoA metabolic process"/>
    <property type="evidence" value="ECO:0007669"/>
    <property type="project" value="InterPro"/>
</dbReference>
<dbReference type="GO" id="GO:0047617">
    <property type="term" value="F:fatty acyl-CoA hydrolase activity"/>
    <property type="evidence" value="ECO:0007669"/>
    <property type="project" value="InterPro"/>
</dbReference>
<evidence type="ECO:0000256" key="2">
    <source>
        <dbReference type="ARBA" id="ARBA00022801"/>
    </source>
</evidence>
<keyword evidence="2" id="KW-0378">Hydrolase</keyword>
<dbReference type="PANTHER" id="PTHR11066:SF34">
    <property type="entry name" value="ACYL-COENZYME A THIOESTERASE 8"/>
    <property type="match status" value="1"/>
</dbReference>
<dbReference type="PANTHER" id="PTHR11066">
    <property type="entry name" value="ACYL-COA THIOESTERASE"/>
    <property type="match status" value="1"/>
</dbReference>
<dbReference type="Pfam" id="PF02551">
    <property type="entry name" value="Acyl_CoA_thio"/>
    <property type="match status" value="1"/>
</dbReference>
<sequence length="313" mass="34910">MTDAGTLDAAAIEARIARARALHAAVDPARVVAAVARLFDLDPVPGVDDEFTFPARPTTARDRIFGGQVIAQAMIAAARTVEAEKQVHSLHAYFLRGGDETKPLHFRIHRDFDGRSFSNRRVVVRQDGRVIFNLTASFQTPATGIAHQVPMPELLPPEECWDFTDYIAADPHISDRHLENMARRRPFEVRSHRPPPSAKATQHYQWFRAAAPIGDDPLIHRGFLAFASDMGLLSSAMLPHGLNFWTPGMVSTSLDHAMWFHGDVRVDDWFVFVMDSPWTGGDRGLCRGSIYRQDGTLMATVVQEGLVRYRSQG</sequence>
<gene>
    <name evidence="5" type="ORF">DI569_11910</name>
</gene>
<dbReference type="InterPro" id="IPR025652">
    <property type="entry name" value="TesB_C"/>
</dbReference>
<dbReference type="InterPro" id="IPR029069">
    <property type="entry name" value="HotDog_dom_sf"/>
</dbReference>
<dbReference type="AlphaFoldDB" id="A0A2W5L1S0"/>
<comment type="similarity">
    <text evidence="1">Belongs to the C/M/P thioester hydrolase family.</text>
</comment>
<evidence type="ECO:0000259" key="3">
    <source>
        <dbReference type="Pfam" id="PF02551"/>
    </source>
</evidence>
<evidence type="ECO:0000259" key="4">
    <source>
        <dbReference type="Pfam" id="PF13622"/>
    </source>
</evidence>
<evidence type="ECO:0000256" key="1">
    <source>
        <dbReference type="ARBA" id="ARBA00006538"/>
    </source>
</evidence>
<accession>A0A2W5L1S0</accession>
<dbReference type="InterPro" id="IPR049449">
    <property type="entry name" value="TesB_ACOT8-like_N"/>
</dbReference>
<feature type="domain" description="Acyl-CoA thioesterase-like N-terminal HotDog" evidence="4">
    <location>
        <begin position="60"/>
        <end position="139"/>
    </location>
</feature>
<dbReference type="CDD" id="cd03445">
    <property type="entry name" value="Thioesterase_II_repeat2"/>
    <property type="match status" value="1"/>
</dbReference>
<organism evidence="5 6">
    <name type="scientific">Sphingopyxis macrogoltabida</name>
    <name type="common">Sphingomonas macrogoltabidus</name>
    <dbReference type="NCBI Taxonomy" id="33050"/>
    <lineage>
        <taxon>Bacteria</taxon>
        <taxon>Pseudomonadati</taxon>
        <taxon>Pseudomonadota</taxon>
        <taxon>Alphaproteobacteria</taxon>
        <taxon>Sphingomonadales</taxon>
        <taxon>Sphingomonadaceae</taxon>
        <taxon>Sphingopyxis</taxon>
    </lineage>
</organism>
<dbReference type="Pfam" id="PF13622">
    <property type="entry name" value="4HBT_3"/>
    <property type="match status" value="1"/>
</dbReference>
<dbReference type="InterPro" id="IPR003703">
    <property type="entry name" value="Acyl_CoA_thio"/>
</dbReference>
<dbReference type="Proteomes" id="UP000248597">
    <property type="component" value="Unassembled WGS sequence"/>
</dbReference>
<dbReference type="CDD" id="cd03444">
    <property type="entry name" value="Thioesterase_II_repeat1"/>
    <property type="match status" value="1"/>
</dbReference>